<evidence type="ECO:0000313" key="1">
    <source>
        <dbReference type="EMBL" id="AQK45176.1"/>
    </source>
</evidence>
<dbReference type="EMBL" id="CM000786">
    <property type="protein sequence ID" value="AQK45176.1"/>
    <property type="molecule type" value="Genomic_DNA"/>
</dbReference>
<dbReference type="AlphaFoldDB" id="A0A1D6JBB4"/>
<gene>
    <name evidence="1" type="ORF">ZEAMMB73_Zm00001d025971</name>
</gene>
<organism evidence="1">
    <name type="scientific">Zea mays</name>
    <name type="common">Maize</name>
    <dbReference type="NCBI Taxonomy" id="4577"/>
    <lineage>
        <taxon>Eukaryota</taxon>
        <taxon>Viridiplantae</taxon>
        <taxon>Streptophyta</taxon>
        <taxon>Embryophyta</taxon>
        <taxon>Tracheophyta</taxon>
        <taxon>Spermatophyta</taxon>
        <taxon>Magnoliopsida</taxon>
        <taxon>Liliopsida</taxon>
        <taxon>Poales</taxon>
        <taxon>Poaceae</taxon>
        <taxon>PACMAD clade</taxon>
        <taxon>Panicoideae</taxon>
        <taxon>Andropogonodae</taxon>
        <taxon>Andropogoneae</taxon>
        <taxon>Tripsacinae</taxon>
        <taxon>Zea</taxon>
    </lineage>
</organism>
<name>A0A1D6JBB4_MAIZE</name>
<protein>
    <submittedName>
        <fullName evidence="1">Uncharacterized protein</fullName>
    </submittedName>
</protein>
<dbReference type="ExpressionAtlas" id="A0A1D6JBB4">
    <property type="expression patterns" value="baseline"/>
</dbReference>
<accession>A0A1D6JBB4</accession>
<dbReference type="STRING" id="4577.A0A1D6JBB4"/>
<sequence>MAPFTIPGDAGNGATITEMGNPVPEPSYEEAVLSVEEARLWSVDTVNCLDFDVWTTIVEETDKNVENRYVHYLNLTKENRVMTDEFELDSIKKLSREYAEAKELALAGAYPLPLLDMCILLPLRKTPDTTPTPFLIQLLSVSPYHLDRGKPNCRS</sequence>
<proteinExistence type="predicted"/>
<dbReference type="InParanoid" id="A0A1D6JBB4"/>
<reference evidence="1" key="1">
    <citation type="submission" date="2015-12" db="EMBL/GenBank/DDBJ databases">
        <title>Update maize B73 reference genome by single molecule sequencing technologies.</title>
        <authorList>
            <consortium name="Maize Genome Sequencing Project"/>
            <person name="Ware D."/>
        </authorList>
    </citation>
    <scope>NUCLEOTIDE SEQUENCE</scope>
    <source>
        <tissue evidence="1">Seedling</tissue>
    </source>
</reference>